<comment type="caution">
    <text evidence="1">The sequence shown here is derived from an EMBL/GenBank/DDBJ whole genome shotgun (WGS) entry which is preliminary data.</text>
</comment>
<organism evidence="1 2">
    <name type="scientific">Daphnia magna</name>
    <dbReference type="NCBI Taxonomy" id="35525"/>
    <lineage>
        <taxon>Eukaryota</taxon>
        <taxon>Metazoa</taxon>
        <taxon>Ecdysozoa</taxon>
        <taxon>Arthropoda</taxon>
        <taxon>Crustacea</taxon>
        <taxon>Branchiopoda</taxon>
        <taxon>Diplostraca</taxon>
        <taxon>Cladocera</taxon>
        <taxon>Anomopoda</taxon>
        <taxon>Daphniidae</taxon>
        <taxon>Daphnia</taxon>
    </lineage>
</organism>
<reference evidence="1 2" key="1">
    <citation type="journal article" date="2023" name="Nucleic Acids Res.">
        <title>The hologenome of Daphnia magna reveals possible DNA methylation and microbiome-mediated evolution of the host genome.</title>
        <authorList>
            <person name="Chaturvedi A."/>
            <person name="Li X."/>
            <person name="Dhandapani V."/>
            <person name="Marshall H."/>
            <person name="Kissane S."/>
            <person name="Cuenca-Cambronero M."/>
            <person name="Asole G."/>
            <person name="Calvet F."/>
            <person name="Ruiz-Romero M."/>
            <person name="Marangio P."/>
            <person name="Guigo R."/>
            <person name="Rago D."/>
            <person name="Mirbahai L."/>
            <person name="Eastwood N."/>
            <person name="Colbourne J.K."/>
            <person name="Zhou J."/>
            <person name="Mallon E."/>
            <person name="Orsini L."/>
        </authorList>
    </citation>
    <scope>NUCLEOTIDE SEQUENCE [LARGE SCALE GENOMIC DNA]</scope>
    <source>
        <strain evidence="1">LRV0_1</strain>
    </source>
</reference>
<evidence type="ECO:0000313" key="2">
    <source>
        <dbReference type="Proteomes" id="UP001234178"/>
    </source>
</evidence>
<protein>
    <submittedName>
        <fullName evidence="1">Uncharacterized protein</fullName>
    </submittedName>
</protein>
<sequence>MTWLFRIGQLSCSRITTVDRWLVFVIAQADIVLHPACMDWKWKLDSQEVSIASSKLILYHMLDVEKG</sequence>
<proteinExistence type="predicted"/>
<gene>
    <name evidence="1" type="ORF">OUZ56_022440</name>
</gene>
<evidence type="ECO:0000313" key="1">
    <source>
        <dbReference type="EMBL" id="KAK4029448.1"/>
    </source>
</evidence>
<dbReference type="EMBL" id="JAOYFB010000039">
    <property type="protein sequence ID" value="KAK4029448.1"/>
    <property type="molecule type" value="Genomic_DNA"/>
</dbReference>
<accession>A0ABR0AWE5</accession>
<keyword evidence="2" id="KW-1185">Reference proteome</keyword>
<dbReference type="Proteomes" id="UP001234178">
    <property type="component" value="Unassembled WGS sequence"/>
</dbReference>
<name>A0ABR0AWE5_9CRUS</name>